<evidence type="ECO:0000313" key="10">
    <source>
        <dbReference type="Proteomes" id="UP000297245"/>
    </source>
</evidence>
<comment type="similarity">
    <text evidence="2">Belongs to the ERF4 family.</text>
</comment>
<dbReference type="InterPro" id="IPR019383">
    <property type="entry name" value="Golgin_A_7/ERF4"/>
</dbReference>
<dbReference type="Pfam" id="PF10256">
    <property type="entry name" value="Erf4"/>
    <property type="match status" value="1"/>
</dbReference>
<keyword evidence="10" id="KW-1185">Reference proteome</keyword>
<dbReference type="GO" id="GO:0031211">
    <property type="term" value="C:endoplasmic reticulum palmitoyltransferase complex"/>
    <property type="evidence" value="ECO:0007669"/>
    <property type="project" value="TreeGrafter"/>
</dbReference>
<proteinExistence type="inferred from homology"/>
<dbReference type="GO" id="GO:0006612">
    <property type="term" value="P:protein targeting to membrane"/>
    <property type="evidence" value="ECO:0007669"/>
    <property type="project" value="TreeGrafter"/>
</dbReference>
<keyword evidence="5" id="KW-0256">Endoplasmic reticulum</keyword>
<feature type="domain" description="Golgin subfamily A member 7/ERF4" evidence="8">
    <location>
        <begin position="98"/>
        <end position="210"/>
    </location>
</feature>
<dbReference type="PANTHER" id="PTHR13254">
    <property type="entry name" value="GOLGI AUTOANTIGEN, GOLGIN SUBFAMILY A, 7"/>
    <property type="match status" value="1"/>
</dbReference>
<sequence>MIFDGEGDSVVDANGRVIFPEEGSERPWDLVDPPSSHGEKGRNGYGTVSSHKFSTLQDAGRNRALIPKSSYYFGPPGPDTAYGTPPAGQIGVHHPREILRVERDYTGGELIQFAPIYPLELDGRITPTKFLESINAINELLISAHSMRHTLLDNVLAVFTLQLSRLVFESHYEKEMKRLEQLFEDLNVDVFNPVGLNLLWPRKVAFLFLEIEYY</sequence>
<dbReference type="OrthoDB" id="2190159at2759"/>
<evidence type="ECO:0000313" key="9">
    <source>
        <dbReference type="EMBL" id="THU87763.1"/>
    </source>
</evidence>
<dbReference type="InterPro" id="IPR051371">
    <property type="entry name" value="Ras_palmitoyltransferase"/>
</dbReference>
<protein>
    <recommendedName>
        <fullName evidence="4">Ras modification protein ERF4</fullName>
    </recommendedName>
</protein>
<dbReference type="Proteomes" id="UP000297245">
    <property type="component" value="Unassembled WGS sequence"/>
</dbReference>
<feature type="region of interest" description="Disordered" evidence="7">
    <location>
        <begin position="22"/>
        <end position="50"/>
    </location>
</feature>
<dbReference type="PANTHER" id="PTHR13254:SF0">
    <property type="entry name" value="GOLGIN SUBFAMILY A MEMBER 7_ERF4 DOMAIN-CONTAINING PROTEIN"/>
    <property type="match status" value="1"/>
</dbReference>
<evidence type="ECO:0000259" key="8">
    <source>
        <dbReference type="Pfam" id="PF10256"/>
    </source>
</evidence>
<organism evidence="9 10">
    <name type="scientific">Dendrothele bispora (strain CBS 962.96)</name>
    <dbReference type="NCBI Taxonomy" id="1314807"/>
    <lineage>
        <taxon>Eukaryota</taxon>
        <taxon>Fungi</taxon>
        <taxon>Dikarya</taxon>
        <taxon>Basidiomycota</taxon>
        <taxon>Agaricomycotina</taxon>
        <taxon>Agaricomycetes</taxon>
        <taxon>Agaricomycetidae</taxon>
        <taxon>Agaricales</taxon>
        <taxon>Agaricales incertae sedis</taxon>
        <taxon>Dendrothele</taxon>
    </lineage>
</organism>
<comment type="subunit">
    <text evidence="3">Interacts with ERF2.</text>
</comment>
<keyword evidence="6" id="KW-0472">Membrane</keyword>
<dbReference type="EMBL" id="ML179436">
    <property type="protein sequence ID" value="THU87763.1"/>
    <property type="molecule type" value="Genomic_DNA"/>
</dbReference>
<accession>A0A4S8LGA7</accession>
<comment type="subcellular location">
    <subcellularLocation>
        <location evidence="1">Endoplasmic reticulum membrane</location>
        <topology evidence="1">Peripheral membrane protein</topology>
    </subcellularLocation>
</comment>
<evidence type="ECO:0000256" key="4">
    <source>
        <dbReference type="ARBA" id="ARBA00018463"/>
    </source>
</evidence>
<evidence type="ECO:0000256" key="3">
    <source>
        <dbReference type="ARBA" id="ARBA00011396"/>
    </source>
</evidence>
<dbReference type="GO" id="GO:0005789">
    <property type="term" value="C:endoplasmic reticulum membrane"/>
    <property type="evidence" value="ECO:0007669"/>
    <property type="project" value="UniProtKB-SubCell"/>
</dbReference>
<reference evidence="9 10" key="1">
    <citation type="journal article" date="2019" name="Nat. Ecol. Evol.">
        <title>Megaphylogeny resolves global patterns of mushroom evolution.</title>
        <authorList>
            <person name="Varga T."/>
            <person name="Krizsan K."/>
            <person name="Foldi C."/>
            <person name="Dima B."/>
            <person name="Sanchez-Garcia M."/>
            <person name="Sanchez-Ramirez S."/>
            <person name="Szollosi G.J."/>
            <person name="Szarkandi J.G."/>
            <person name="Papp V."/>
            <person name="Albert L."/>
            <person name="Andreopoulos W."/>
            <person name="Angelini C."/>
            <person name="Antonin V."/>
            <person name="Barry K.W."/>
            <person name="Bougher N.L."/>
            <person name="Buchanan P."/>
            <person name="Buyck B."/>
            <person name="Bense V."/>
            <person name="Catcheside P."/>
            <person name="Chovatia M."/>
            <person name="Cooper J."/>
            <person name="Damon W."/>
            <person name="Desjardin D."/>
            <person name="Finy P."/>
            <person name="Geml J."/>
            <person name="Haridas S."/>
            <person name="Hughes K."/>
            <person name="Justo A."/>
            <person name="Karasinski D."/>
            <person name="Kautmanova I."/>
            <person name="Kiss B."/>
            <person name="Kocsube S."/>
            <person name="Kotiranta H."/>
            <person name="LaButti K.M."/>
            <person name="Lechner B.E."/>
            <person name="Liimatainen K."/>
            <person name="Lipzen A."/>
            <person name="Lukacs Z."/>
            <person name="Mihaltcheva S."/>
            <person name="Morgado L.N."/>
            <person name="Niskanen T."/>
            <person name="Noordeloos M.E."/>
            <person name="Ohm R.A."/>
            <person name="Ortiz-Santana B."/>
            <person name="Ovrebo C."/>
            <person name="Racz N."/>
            <person name="Riley R."/>
            <person name="Savchenko A."/>
            <person name="Shiryaev A."/>
            <person name="Soop K."/>
            <person name="Spirin V."/>
            <person name="Szebenyi C."/>
            <person name="Tomsovsky M."/>
            <person name="Tulloss R.E."/>
            <person name="Uehling J."/>
            <person name="Grigoriev I.V."/>
            <person name="Vagvolgyi C."/>
            <person name="Papp T."/>
            <person name="Martin F.M."/>
            <person name="Miettinen O."/>
            <person name="Hibbett D.S."/>
            <person name="Nagy L.G."/>
        </authorList>
    </citation>
    <scope>NUCLEOTIDE SEQUENCE [LARGE SCALE GENOMIC DNA]</scope>
    <source>
        <strain evidence="9 10">CBS 962.96</strain>
    </source>
</reference>
<gene>
    <name evidence="9" type="ORF">K435DRAFT_335492</name>
</gene>
<evidence type="ECO:0000256" key="7">
    <source>
        <dbReference type="SAM" id="MobiDB-lite"/>
    </source>
</evidence>
<evidence type="ECO:0000256" key="2">
    <source>
        <dbReference type="ARBA" id="ARBA00007732"/>
    </source>
</evidence>
<evidence type="ECO:0000256" key="6">
    <source>
        <dbReference type="ARBA" id="ARBA00023136"/>
    </source>
</evidence>
<name>A0A4S8LGA7_DENBC</name>
<evidence type="ECO:0000256" key="1">
    <source>
        <dbReference type="ARBA" id="ARBA00004406"/>
    </source>
</evidence>
<evidence type="ECO:0000256" key="5">
    <source>
        <dbReference type="ARBA" id="ARBA00022824"/>
    </source>
</evidence>
<dbReference type="AlphaFoldDB" id="A0A4S8LGA7"/>